<reference evidence="3" key="1">
    <citation type="submission" date="2005-12" db="EMBL/GenBank/DDBJ databases">
        <title>Sequencing and characterization of Epinotia aporema GV p74 gene.</title>
        <authorList>
            <person name="Rodriguez V.A."/>
            <person name="Belaich M.N."/>
            <person name="Sciocco-Cap A."/>
            <person name="Romanowski V."/>
            <person name="Ghiringhelli P.D."/>
        </authorList>
    </citation>
    <scope>NUCLEOTIDE SEQUENCE</scope>
</reference>
<dbReference type="Pfam" id="PF04583">
    <property type="entry name" value="Baculo_p74"/>
    <property type="match status" value="1"/>
</dbReference>
<sequence length="653" mass="73908">MAVPTSLDLINCVQYVSNRDTLQYIQLWRNKFPHIFIDYSIRWATNEDFYVPRALMNTKAVVVELAFSREGCGAMSCYPYTATGVIDVARTPISGFSQTSNTAVEYNQPACFHLDHALAVRDGTIQSVELNYNQNRCVLVDSFTKMWFNSPYMRTDTHVIRGVDDVPAFDVAYSDDPNFPEKITGRFNEAYCRRFGRHYNDVACTQPWYETFLSFILGESIMTTFKLLTTNVLSELRNYDYERPSSLLPPPPEPGGTSSLDEWYRARDATVDALRETQFINNDAFGIAPLEQINYTANRGFNISVVNNKNNSNDIFSKRLNRVRKYAATVTTTINNNDDDYDRELEQIITDFLQNNSLLLGILTDLGFNYLESALTGMLTHLNKVVIPALKRVLLAQSKRFTVALAGETYKAAMIHALNRSLIRVTSGVAKAAVRLASAAASVVNTILLFLTLADFVLMIWDPFGYSQMFPSGYLDDLSAAFLSGFYDSLDLDSREVLVMTPLNFSQYVINEEEEYFMQSMLHMADYLVALDINSNGQQINLTVGDEITDINEAELVAAAITSNDNWDYFRWYCKRHDQIITDTDPTITYAIGGFGLAALIPITFYLTVTHTNHYNATYVLVVVLAVLCILLILSPALTYFYKIIRYDNIITN</sequence>
<dbReference type="InterPro" id="IPR013613">
    <property type="entry name" value="Baculo_p74_N"/>
</dbReference>
<organism evidence="3">
    <name type="scientific">Epinotia aporema granulovirus</name>
    <dbReference type="NCBI Taxonomy" id="166056"/>
    <lineage>
        <taxon>Viruses</taxon>
        <taxon>Viruses incertae sedis</taxon>
        <taxon>Naldaviricetes</taxon>
        <taxon>Lefavirales</taxon>
        <taxon>Baculoviridae</taxon>
        <taxon>Betabaculovirus</taxon>
        <taxon>Betabaculovirus epaporemae</taxon>
    </lineage>
</organism>
<name>A1XDU5_9BBAC</name>
<feature type="transmembrane region" description="Helical" evidence="1">
    <location>
        <begin position="588"/>
        <end position="607"/>
    </location>
</feature>
<gene>
    <name evidence="3" type="primary">p74</name>
</gene>
<dbReference type="InterPro" id="IPR007663">
    <property type="entry name" value="Baculo_p74"/>
</dbReference>
<accession>A1XDU5</accession>
<keyword evidence="1" id="KW-1133">Transmembrane helix</keyword>
<feature type="domain" description="Baculoviridae p74 N-terminal" evidence="2">
    <location>
        <begin position="5"/>
        <end position="301"/>
    </location>
</feature>
<feature type="transmembrane region" description="Helical" evidence="1">
    <location>
        <begin position="436"/>
        <end position="461"/>
    </location>
</feature>
<protein>
    <submittedName>
        <fullName evidence="3">p74</fullName>
    </submittedName>
</protein>
<keyword evidence="1" id="KW-0812">Transmembrane</keyword>
<dbReference type="EMBL" id="DQ345450">
    <property type="protein sequence ID" value="ABC75006.1"/>
    <property type="molecule type" value="Genomic_DNA"/>
</dbReference>
<evidence type="ECO:0000313" key="3">
    <source>
        <dbReference type="EMBL" id="ABC75006.1"/>
    </source>
</evidence>
<dbReference type="GO" id="GO:0019058">
    <property type="term" value="P:viral life cycle"/>
    <property type="evidence" value="ECO:0007669"/>
    <property type="project" value="InterPro"/>
</dbReference>
<dbReference type="Pfam" id="PF08404">
    <property type="entry name" value="Baculo_p74_N"/>
    <property type="match status" value="1"/>
</dbReference>
<keyword evidence="1" id="KW-0472">Membrane</keyword>
<evidence type="ECO:0000256" key="1">
    <source>
        <dbReference type="SAM" id="Phobius"/>
    </source>
</evidence>
<proteinExistence type="predicted"/>
<evidence type="ECO:0000259" key="2">
    <source>
        <dbReference type="Pfam" id="PF08404"/>
    </source>
</evidence>
<feature type="transmembrane region" description="Helical" evidence="1">
    <location>
        <begin position="619"/>
        <end position="642"/>
    </location>
</feature>